<gene>
    <name evidence="1" type="ORF">M8818_004444</name>
</gene>
<accession>A0ACC3SB51</accession>
<organism evidence="1 2">
    <name type="scientific">Zalaria obscura</name>
    <dbReference type="NCBI Taxonomy" id="2024903"/>
    <lineage>
        <taxon>Eukaryota</taxon>
        <taxon>Fungi</taxon>
        <taxon>Dikarya</taxon>
        <taxon>Ascomycota</taxon>
        <taxon>Pezizomycotina</taxon>
        <taxon>Dothideomycetes</taxon>
        <taxon>Dothideomycetidae</taxon>
        <taxon>Dothideales</taxon>
        <taxon>Zalariaceae</taxon>
        <taxon>Zalaria</taxon>
    </lineage>
</organism>
<dbReference type="EMBL" id="JAMKPW020000022">
    <property type="protein sequence ID" value="KAK8206610.1"/>
    <property type="molecule type" value="Genomic_DNA"/>
</dbReference>
<dbReference type="Proteomes" id="UP001320706">
    <property type="component" value="Unassembled WGS sequence"/>
</dbReference>
<evidence type="ECO:0000313" key="2">
    <source>
        <dbReference type="Proteomes" id="UP001320706"/>
    </source>
</evidence>
<comment type="caution">
    <text evidence="1">The sequence shown here is derived from an EMBL/GenBank/DDBJ whole genome shotgun (WGS) entry which is preliminary data.</text>
</comment>
<reference evidence="1" key="1">
    <citation type="submission" date="2024-02" db="EMBL/GenBank/DDBJ databases">
        <title>Metagenome Assembled Genome of Zalaria obscura JY119.</title>
        <authorList>
            <person name="Vighnesh L."/>
            <person name="Jagadeeshwari U."/>
            <person name="Venkata Ramana C."/>
            <person name="Sasikala C."/>
        </authorList>
    </citation>
    <scope>NUCLEOTIDE SEQUENCE</scope>
    <source>
        <strain evidence="1">JY119</strain>
    </source>
</reference>
<name>A0ACC3SB51_9PEZI</name>
<sequence>MFAANARGKSQRLSLILVFEDVVSVGIADQYAGSNFTPADPETERDPPEAATPIAFPIDCLPDGYQPSDWTTDKPPPDFRSLYATIKGPSQISDEHLTSLNLEILPPRSCQELVPQSYYPTLTTSDVSAVPSLTEAAVSKDQKAFIDRLKELEVDNETAYAIVTMNTKPGEKYPRLAYLRKFWTGLENMSQYWDTSRDQYYEVERAESEKQATTNTEGDDTTMSNTSPPASSPAPSSRVTKYKGYRTSTGRLMPLAYRQDAVRGLLEASSWHFNCVVTPPRKPVLLHMHGVVVPARSTFVINRNAADRAKARAGVLLGPLVACQVRQETGFGEGGGDERRARARVDLVGEVAGLLALAQERRREGRRERRAGVGKWWVERPRFGGKGKGGGEGEGEGEKKEGEKDGLPLEKGRRRRGPDKMSMLEKWEELKPHSGYWDPKMEYVAMGKEKGSEWDDVFMVSAVNHHVSVLKMSVHGAYVDYWTDGTLPQGPVEESWCKPRLERTKWLDLFVTEDRVEAFRCLWGTIAYLTR</sequence>
<protein>
    <submittedName>
        <fullName evidence="1">Uncharacterized protein</fullName>
    </submittedName>
</protein>
<keyword evidence="2" id="KW-1185">Reference proteome</keyword>
<proteinExistence type="predicted"/>
<evidence type="ECO:0000313" key="1">
    <source>
        <dbReference type="EMBL" id="KAK8206610.1"/>
    </source>
</evidence>